<feature type="transmembrane region" description="Helical" evidence="1">
    <location>
        <begin position="6"/>
        <end position="24"/>
    </location>
</feature>
<protein>
    <recommendedName>
        <fullName evidence="4">Copper amine oxidase-like N-terminal domain-containing protein</fullName>
    </recommendedName>
</protein>
<dbReference type="EMBL" id="JAUSTT010000025">
    <property type="protein sequence ID" value="MDQ0177686.1"/>
    <property type="molecule type" value="Genomic_DNA"/>
</dbReference>
<dbReference type="RefSeq" id="WP_307231890.1">
    <property type="nucleotide sequence ID" value="NZ_JAUSTT010000025.1"/>
</dbReference>
<keyword evidence="3" id="KW-1185">Reference proteome</keyword>
<evidence type="ECO:0000313" key="3">
    <source>
        <dbReference type="Proteomes" id="UP001223586"/>
    </source>
</evidence>
<dbReference type="SUPFAM" id="SSF55383">
    <property type="entry name" value="Copper amine oxidase, domain N"/>
    <property type="match status" value="1"/>
</dbReference>
<evidence type="ECO:0000256" key="1">
    <source>
        <dbReference type="SAM" id="Phobius"/>
    </source>
</evidence>
<gene>
    <name evidence="2" type="ORF">J2S08_003567</name>
</gene>
<dbReference type="Proteomes" id="UP001223586">
    <property type="component" value="Unassembled WGS sequence"/>
</dbReference>
<keyword evidence="1" id="KW-0472">Membrane</keyword>
<evidence type="ECO:0008006" key="4">
    <source>
        <dbReference type="Google" id="ProtNLM"/>
    </source>
</evidence>
<sequence length="469" mass="54419">MAKVSLSILSIIMVITGSVLFFQWKGYSLEQPKADGVDAEQTITIQYRDQELIVEQTFQQLPPQVYDIDFPDNAKDTVCYHDEKDCDWQNEIGTKVSVDAGELKLSYRFDMQENTNSFLLENWAAQLSGVHITSTKIQIVDEQVRTGAWIAGMEKKGEQHLDYVSYYVFAGEGSAPPLYWQDKMLKETNFDKMAALYHADGMKIPDISLESVSKLDSPASFYIVVTDQHPAKRAGSLIILNDYNQLANLEAILLTEKINHVYLLPEKEKWLGEVIASLTLNQTIGTEKSISMFEELMAYLSEDDRKRLIEKLTEYKGETIDSAKLDQILSEIVSLGTDFFTINKDKEAPFRKLVFYDLRPVYIGKEQEDNVRLTYYEQEKKMYPFEETMKALGYEITEIQEENSFILEKNADRYRFYTDKNLFIFNEEDYGLFANPLTVWDETVYIEETWLQQLFHVFIDEQENVIKIE</sequence>
<evidence type="ECO:0000313" key="2">
    <source>
        <dbReference type="EMBL" id="MDQ0177686.1"/>
    </source>
</evidence>
<keyword evidence="1" id="KW-1133">Transmembrane helix</keyword>
<dbReference type="InterPro" id="IPR036582">
    <property type="entry name" value="Mao_N_sf"/>
</dbReference>
<keyword evidence="1" id="KW-0812">Transmembrane</keyword>
<organism evidence="2 3">
    <name type="scientific">Bacillus chungangensis</name>
    <dbReference type="NCBI Taxonomy" id="587633"/>
    <lineage>
        <taxon>Bacteria</taxon>
        <taxon>Bacillati</taxon>
        <taxon>Bacillota</taxon>
        <taxon>Bacilli</taxon>
        <taxon>Bacillales</taxon>
        <taxon>Bacillaceae</taxon>
        <taxon>Bacillus</taxon>
    </lineage>
</organism>
<proteinExistence type="predicted"/>
<accession>A0ABT9WWL1</accession>
<reference evidence="2 3" key="1">
    <citation type="submission" date="2023-07" db="EMBL/GenBank/DDBJ databases">
        <title>Genomic Encyclopedia of Type Strains, Phase IV (KMG-IV): sequencing the most valuable type-strain genomes for metagenomic binning, comparative biology and taxonomic classification.</title>
        <authorList>
            <person name="Goeker M."/>
        </authorList>
    </citation>
    <scope>NUCLEOTIDE SEQUENCE [LARGE SCALE GENOMIC DNA]</scope>
    <source>
        <strain evidence="2 3">DSM 23837</strain>
    </source>
</reference>
<comment type="caution">
    <text evidence="2">The sequence shown here is derived from an EMBL/GenBank/DDBJ whole genome shotgun (WGS) entry which is preliminary data.</text>
</comment>
<name>A0ABT9WWL1_9BACI</name>